<keyword evidence="10" id="KW-1185">Reference proteome</keyword>
<organism evidence="8 10">
    <name type="scientific">Didymodactylos carnosus</name>
    <dbReference type="NCBI Taxonomy" id="1234261"/>
    <lineage>
        <taxon>Eukaryota</taxon>
        <taxon>Metazoa</taxon>
        <taxon>Spiralia</taxon>
        <taxon>Gnathifera</taxon>
        <taxon>Rotifera</taxon>
        <taxon>Eurotatoria</taxon>
        <taxon>Bdelloidea</taxon>
        <taxon>Philodinida</taxon>
        <taxon>Philodinidae</taxon>
        <taxon>Didymodactylos</taxon>
    </lineage>
</organism>
<evidence type="ECO:0000256" key="6">
    <source>
        <dbReference type="ARBA" id="ARBA00022918"/>
    </source>
</evidence>
<evidence type="ECO:0000313" key="8">
    <source>
        <dbReference type="EMBL" id="CAF1174554.1"/>
    </source>
</evidence>
<evidence type="ECO:0000256" key="5">
    <source>
        <dbReference type="ARBA" id="ARBA00022801"/>
    </source>
</evidence>
<dbReference type="OrthoDB" id="7696691at2759"/>
<evidence type="ECO:0000256" key="2">
    <source>
        <dbReference type="ARBA" id="ARBA00022695"/>
    </source>
</evidence>
<keyword evidence="4" id="KW-0255">Endonuclease</keyword>
<sequence length="248" mass="29035">MDLVLRAIVWGTQHFRPYLEGRPFEVWTDHRSLQWLRSIKDLTSRLARWAMKLDAYDMIIKHRPVVVSADQKHDQYIAISNRVKNYLQSETHLRSKRMVKVLNQQQYVQNSDKLGLGYNPINGNPTCYSGLCQLEGFKHEIFNLNYQQIASGSCTAQLIPQHVRLDCYPSTTLPSPDAEIIDTVEQLHNATMSSIDIEKSKYDNNFTYFTYGNSFETKYMIDNIRCYQTKTIKIKRKNGRDEEKTNRN</sequence>
<evidence type="ECO:0000256" key="3">
    <source>
        <dbReference type="ARBA" id="ARBA00022722"/>
    </source>
</evidence>
<dbReference type="GO" id="GO:0004519">
    <property type="term" value="F:endonuclease activity"/>
    <property type="evidence" value="ECO:0007669"/>
    <property type="project" value="UniProtKB-KW"/>
</dbReference>
<proteinExistence type="predicted"/>
<comment type="caution">
    <text evidence="8">The sequence shown here is derived from an EMBL/GenBank/DDBJ whole genome shotgun (WGS) entry which is preliminary data.</text>
</comment>
<name>A0A814UH71_9BILA</name>
<dbReference type="InterPro" id="IPR050951">
    <property type="entry name" value="Retrovirus_Pol_polyprotein"/>
</dbReference>
<evidence type="ECO:0000256" key="1">
    <source>
        <dbReference type="ARBA" id="ARBA00022679"/>
    </source>
</evidence>
<protein>
    <recommendedName>
        <fullName evidence="7">Reverse transcriptase RNase H-like domain-containing protein</fullName>
    </recommendedName>
</protein>
<reference evidence="8" key="1">
    <citation type="submission" date="2021-02" db="EMBL/GenBank/DDBJ databases">
        <authorList>
            <person name="Nowell W R."/>
        </authorList>
    </citation>
    <scope>NUCLEOTIDE SEQUENCE</scope>
</reference>
<dbReference type="Proteomes" id="UP000681722">
    <property type="component" value="Unassembled WGS sequence"/>
</dbReference>
<keyword evidence="1" id="KW-0808">Transferase</keyword>
<gene>
    <name evidence="8" type="ORF">GPM918_LOCUS22365</name>
    <name evidence="9" type="ORF">SRO942_LOCUS22361</name>
</gene>
<dbReference type="SUPFAM" id="SSF56672">
    <property type="entry name" value="DNA/RNA polymerases"/>
    <property type="match status" value="1"/>
</dbReference>
<evidence type="ECO:0000313" key="10">
    <source>
        <dbReference type="Proteomes" id="UP000663829"/>
    </source>
</evidence>
<evidence type="ECO:0000313" key="9">
    <source>
        <dbReference type="EMBL" id="CAF3938377.1"/>
    </source>
</evidence>
<dbReference type="EMBL" id="CAJNOQ010007635">
    <property type="protein sequence ID" value="CAF1174554.1"/>
    <property type="molecule type" value="Genomic_DNA"/>
</dbReference>
<dbReference type="GO" id="GO:0016787">
    <property type="term" value="F:hydrolase activity"/>
    <property type="evidence" value="ECO:0007669"/>
    <property type="project" value="UniProtKB-KW"/>
</dbReference>
<dbReference type="InterPro" id="IPR043502">
    <property type="entry name" value="DNA/RNA_pol_sf"/>
</dbReference>
<dbReference type="Pfam" id="PF17917">
    <property type="entry name" value="RT_RNaseH"/>
    <property type="match status" value="1"/>
</dbReference>
<dbReference type="PANTHER" id="PTHR37984:SF5">
    <property type="entry name" value="PROTEIN NYNRIN-LIKE"/>
    <property type="match status" value="1"/>
</dbReference>
<dbReference type="EMBL" id="CAJOBC010007634">
    <property type="protein sequence ID" value="CAF3938377.1"/>
    <property type="molecule type" value="Genomic_DNA"/>
</dbReference>
<dbReference type="AlphaFoldDB" id="A0A814UH71"/>
<keyword evidence="6" id="KW-0695">RNA-directed DNA polymerase</keyword>
<dbReference type="GO" id="GO:0003964">
    <property type="term" value="F:RNA-directed DNA polymerase activity"/>
    <property type="evidence" value="ECO:0007669"/>
    <property type="project" value="UniProtKB-KW"/>
</dbReference>
<dbReference type="InterPro" id="IPR041373">
    <property type="entry name" value="RT_RNaseH"/>
</dbReference>
<evidence type="ECO:0000256" key="4">
    <source>
        <dbReference type="ARBA" id="ARBA00022759"/>
    </source>
</evidence>
<dbReference type="Proteomes" id="UP000663829">
    <property type="component" value="Unassembled WGS sequence"/>
</dbReference>
<accession>A0A814UH71</accession>
<evidence type="ECO:0000259" key="7">
    <source>
        <dbReference type="Pfam" id="PF17917"/>
    </source>
</evidence>
<feature type="domain" description="Reverse transcriptase RNase H-like" evidence="7">
    <location>
        <begin position="4"/>
        <end position="56"/>
    </location>
</feature>
<keyword evidence="2" id="KW-0548">Nucleotidyltransferase</keyword>
<keyword evidence="5" id="KW-0378">Hydrolase</keyword>
<keyword evidence="3" id="KW-0540">Nuclease</keyword>
<dbReference type="PANTHER" id="PTHR37984">
    <property type="entry name" value="PROTEIN CBG26694"/>
    <property type="match status" value="1"/>
</dbReference>